<dbReference type="EMBL" id="JAULSU010000001">
    <property type="protein sequence ID" value="KAK0633877.1"/>
    <property type="molecule type" value="Genomic_DNA"/>
</dbReference>
<name>A0AA40CCY3_9PEZI</name>
<evidence type="ECO:0000313" key="3">
    <source>
        <dbReference type="Proteomes" id="UP001175000"/>
    </source>
</evidence>
<dbReference type="AlphaFoldDB" id="A0AA40CCY3"/>
<evidence type="ECO:0000256" key="1">
    <source>
        <dbReference type="SAM" id="MobiDB-lite"/>
    </source>
</evidence>
<comment type="caution">
    <text evidence="2">The sequence shown here is derived from an EMBL/GenBank/DDBJ whole genome shotgun (WGS) entry which is preliminary data.</text>
</comment>
<keyword evidence="3" id="KW-1185">Reference proteome</keyword>
<feature type="compositionally biased region" description="Polar residues" evidence="1">
    <location>
        <begin position="62"/>
        <end position="77"/>
    </location>
</feature>
<gene>
    <name evidence="2" type="ORF">B0T14DRAFT_83479</name>
</gene>
<reference evidence="2" key="1">
    <citation type="submission" date="2023-06" db="EMBL/GenBank/DDBJ databases">
        <title>Genome-scale phylogeny and comparative genomics of the fungal order Sordariales.</title>
        <authorList>
            <consortium name="Lawrence Berkeley National Laboratory"/>
            <person name="Hensen N."/>
            <person name="Bonometti L."/>
            <person name="Westerberg I."/>
            <person name="Brannstrom I.O."/>
            <person name="Guillou S."/>
            <person name="Cros-Aarteil S."/>
            <person name="Calhoun S."/>
            <person name="Haridas S."/>
            <person name="Kuo A."/>
            <person name="Mondo S."/>
            <person name="Pangilinan J."/>
            <person name="Riley R."/>
            <person name="Labutti K."/>
            <person name="Andreopoulos B."/>
            <person name="Lipzen A."/>
            <person name="Chen C."/>
            <person name="Yanf M."/>
            <person name="Daum C."/>
            <person name="Ng V."/>
            <person name="Clum A."/>
            <person name="Steindorff A."/>
            <person name="Ohm R."/>
            <person name="Martin F."/>
            <person name="Silar P."/>
            <person name="Natvig D."/>
            <person name="Lalanne C."/>
            <person name="Gautier V."/>
            <person name="Ament-Velasquez S.L."/>
            <person name="Kruys A."/>
            <person name="Hutchinson M.I."/>
            <person name="Powell A.J."/>
            <person name="Barry K."/>
            <person name="Miller A.N."/>
            <person name="Grigoriev I.V."/>
            <person name="Debuchy R."/>
            <person name="Gladieux P."/>
            <person name="Thoren M.H."/>
            <person name="Johannesson H."/>
        </authorList>
    </citation>
    <scope>NUCLEOTIDE SEQUENCE</scope>
    <source>
        <strain evidence="2">CBS 606.72</strain>
    </source>
</reference>
<organism evidence="2 3">
    <name type="scientific">Immersiella caudata</name>
    <dbReference type="NCBI Taxonomy" id="314043"/>
    <lineage>
        <taxon>Eukaryota</taxon>
        <taxon>Fungi</taxon>
        <taxon>Dikarya</taxon>
        <taxon>Ascomycota</taxon>
        <taxon>Pezizomycotina</taxon>
        <taxon>Sordariomycetes</taxon>
        <taxon>Sordariomycetidae</taxon>
        <taxon>Sordariales</taxon>
        <taxon>Lasiosphaeriaceae</taxon>
        <taxon>Immersiella</taxon>
    </lineage>
</organism>
<feature type="region of interest" description="Disordered" evidence="1">
    <location>
        <begin position="59"/>
        <end position="91"/>
    </location>
</feature>
<evidence type="ECO:0000313" key="2">
    <source>
        <dbReference type="EMBL" id="KAK0633877.1"/>
    </source>
</evidence>
<sequence>MSVSICNWEVEGTRVLASANTTRFRGVVSSRMAEESVNWGSLSPEPITLYNQQEHFLAPNSLKPTRSKPSSATSATVPTRPEKAIPPQRRRQLKALVLSLKSIAALRRSSMLPQTSRPRPLQS</sequence>
<proteinExistence type="predicted"/>
<protein>
    <submittedName>
        <fullName evidence="2">Uncharacterized protein</fullName>
    </submittedName>
</protein>
<dbReference type="Proteomes" id="UP001175000">
    <property type="component" value="Unassembled WGS sequence"/>
</dbReference>
<accession>A0AA40CCY3</accession>